<dbReference type="OrthoDB" id="10550628at2759"/>
<name>A0A8B7N3M9_HYAAZ</name>
<feature type="region of interest" description="Disordered" evidence="1">
    <location>
        <begin position="401"/>
        <end position="422"/>
    </location>
</feature>
<feature type="compositionally biased region" description="Polar residues" evidence="1">
    <location>
        <begin position="92"/>
        <end position="103"/>
    </location>
</feature>
<evidence type="ECO:0000256" key="2">
    <source>
        <dbReference type="SAM" id="SignalP"/>
    </source>
</evidence>
<feature type="compositionally biased region" description="Polar residues" evidence="1">
    <location>
        <begin position="917"/>
        <end position="929"/>
    </location>
</feature>
<feature type="compositionally biased region" description="Low complexity" evidence="1">
    <location>
        <begin position="837"/>
        <end position="852"/>
    </location>
</feature>
<dbReference type="KEGG" id="hazt:108666155"/>
<dbReference type="RefSeq" id="XP_018008462.1">
    <property type="nucleotide sequence ID" value="XM_018152973.1"/>
</dbReference>
<feature type="compositionally biased region" description="Polar residues" evidence="1">
    <location>
        <begin position="121"/>
        <end position="131"/>
    </location>
</feature>
<feature type="compositionally biased region" description="Polar residues" evidence="1">
    <location>
        <begin position="816"/>
        <end position="828"/>
    </location>
</feature>
<sequence>MHVVSVGFVLLTAFLAVSSPLEVLESSFKRIGQISGNAAGRSLTNRNKQPFEILEQSFRYISPPVQQPRMYSSKIQDRIENQYNHAGDNSKKTVSNWRFTSLPSRDGPSSVLEYTGDKTQRPSISTTQQPDKSPPVFVRLTPSHRNSSSSTSDSNNPSVVIRSLPFSTKPSLETSTSNSKPEFSTLRSWMENKAKNQAQMIENKDIFATSTEVTPTVPRRFASPRRPFNIQRPWGSSSPKIEELIAPKRVEISIDKVVSPQKKTSAPPTRKSIAEVIGSLDNNSHLKSKLVTPSLFSPTVTPVHAPVEISVLRSHLADSKSHGARKVLKDKLSPGKEDVDANVLINVFAHDNQQDLKNTNALQPTKTSPNPVASGSRVQFQPVLPGEVNILRLPIRYPNGDKSSFNAPPSSVGAPPSRSTAGVKPLQYIIQSKPTKTEEAFSFQTPTPVKFIEDGNDGKTIEGPKRTSDVIRFSKSPISHHKTKYISPGSQDGKNTPIPLFGEMSVTQTVNGGFSSSKVSEQHDKNPVDENKEAKNSTSVRNKYLRRPHSLETRDELSLKADGVAVMTSTEIISYYEKLKHDIYDILNKIQTNQQLEALKLANENKLKVSDVELQIKSPDHTLNFNYGDEDKPPQLDIAKVLSIIRNFKDRTTAKEVSESTMYNIAETILKHINEKERSSSIKTTPINYSKEQQNYDTVTKPPDAVDIDSSEYDYHYVYYDDKGNKFLPETFNLFDKKKIISPSDEFTQAFLAKHTSKLSAMLAEVLQNDANNKATLINPIEFLESAISNQTTETPHSQKNNFQPNLLLNHADKIITTSNRPTTNDRPSTNDRPKTNNRPTTNDRPTTSTRPIESANDADIFTSTIAAPVLEEFGSFETPSTTEFSITDLSTTLKYETTTAPAKDSPVKETTKRRNSQPPVTHTKNTLFLDSPPSETTIKTEIIPTTEQNQFPQQVNQLFGHQQPQKTRVKVIYENKPEEDKEVLPHPGAGNSALETLAGAGAVALMAYGISYALPLAAPLITRREGSSGETPISRLMNWLDSSRSNNKKKRRKDFKKNTRYDSGIPLTAVSNRTASYLYPDYYDYYAEYVDVGEAEINKPVPAYVDYEIEQPEEIPTRYRGDFKDTIPYDDDTYPFPSKFSNIAKSVAPKDGGQKAEERNTDAALPPGKHIGSDYYSFGYDPTDGAIGDDPPNESAIFGKVTYEYDFTNTHINPAVVGKETRSEYYAFPPGQTAGATEREGSTAGAAVSPGVAVRPGIPVPLRPGPKSKPPQSTNFFSNIFSLGNIFNRRTERVNRPPKPHRVHPQKPIVVRNARIFPKVPSSKVDTSDNHQYARQSKEINNILSTIDEHRPLMTYSEDRSDIRRKNTGVRPKIDEELFSKKREDNIRVGGGGVALSSDTSKIGGGGFRLPSLSTPTKMAGNRNPQYPSYVSLEQVNRLAEEEMAGVVKGYSHRLDAPWSPPEEGDIFPRPIDLTSAGSKVNLFDEADLNQGYHLNADSTDYIYKTRDSAYTNVNANHGVESKPATLRTLAPDYNDFDYVDVRGSSADVESKRTLSTYESKPDNR</sequence>
<dbReference type="Proteomes" id="UP000694843">
    <property type="component" value="Unplaced"/>
</dbReference>
<evidence type="ECO:0000313" key="4">
    <source>
        <dbReference type="RefSeq" id="XP_018008462.1"/>
    </source>
</evidence>
<feature type="region of interest" description="Disordered" evidence="1">
    <location>
        <begin position="84"/>
        <end position="162"/>
    </location>
</feature>
<dbReference type="GeneID" id="108666155"/>
<feature type="compositionally biased region" description="Basic and acidic residues" evidence="1">
    <location>
        <begin position="1153"/>
        <end position="1162"/>
    </location>
</feature>
<proteinExistence type="predicted"/>
<keyword evidence="2" id="KW-0732">Signal</keyword>
<feature type="region of interest" description="Disordered" evidence="1">
    <location>
        <begin position="1148"/>
        <end position="1169"/>
    </location>
</feature>
<organism evidence="3 4">
    <name type="scientific">Hyalella azteca</name>
    <name type="common">Amphipod</name>
    <dbReference type="NCBI Taxonomy" id="294128"/>
    <lineage>
        <taxon>Eukaryota</taxon>
        <taxon>Metazoa</taxon>
        <taxon>Ecdysozoa</taxon>
        <taxon>Arthropoda</taxon>
        <taxon>Crustacea</taxon>
        <taxon>Multicrustacea</taxon>
        <taxon>Malacostraca</taxon>
        <taxon>Eumalacostraca</taxon>
        <taxon>Peracarida</taxon>
        <taxon>Amphipoda</taxon>
        <taxon>Senticaudata</taxon>
        <taxon>Talitrida</taxon>
        <taxon>Talitroidea</taxon>
        <taxon>Hyalellidae</taxon>
        <taxon>Hyalella</taxon>
    </lineage>
</organism>
<reference evidence="4" key="1">
    <citation type="submission" date="2025-08" db="UniProtKB">
        <authorList>
            <consortium name="RefSeq"/>
        </authorList>
    </citation>
    <scope>IDENTIFICATION</scope>
    <source>
        <tissue evidence="4">Whole organism</tissue>
    </source>
</reference>
<gene>
    <name evidence="4" type="primary">LOC108666155</name>
</gene>
<feature type="region of interest" description="Disordered" evidence="1">
    <location>
        <begin position="815"/>
        <end position="858"/>
    </location>
</feature>
<evidence type="ECO:0000313" key="3">
    <source>
        <dbReference type="Proteomes" id="UP000694843"/>
    </source>
</evidence>
<evidence type="ECO:0000256" key="1">
    <source>
        <dbReference type="SAM" id="MobiDB-lite"/>
    </source>
</evidence>
<accession>A0A8B7N3M9</accession>
<feature type="region of interest" description="Disordered" evidence="1">
    <location>
        <begin position="355"/>
        <end position="377"/>
    </location>
</feature>
<feature type="region of interest" description="Disordered" evidence="1">
    <location>
        <begin position="898"/>
        <end position="935"/>
    </location>
</feature>
<feature type="compositionally biased region" description="Low complexity" evidence="1">
    <location>
        <begin position="143"/>
        <end position="158"/>
    </location>
</feature>
<feature type="chain" id="PRO_5034511217" evidence="2">
    <location>
        <begin position="21"/>
        <end position="1566"/>
    </location>
</feature>
<keyword evidence="3" id="KW-1185">Reference proteome</keyword>
<protein>
    <submittedName>
        <fullName evidence="4">Uncharacterized protein LOC108666155 isoform X1</fullName>
    </submittedName>
</protein>
<feature type="compositionally biased region" description="Basic and acidic residues" evidence="1">
    <location>
        <begin position="520"/>
        <end position="535"/>
    </location>
</feature>
<feature type="signal peptide" evidence="2">
    <location>
        <begin position="1"/>
        <end position="20"/>
    </location>
</feature>
<feature type="region of interest" description="Disordered" evidence="1">
    <location>
        <begin position="511"/>
        <end position="549"/>
    </location>
</feature>